<keyword evidence="7" id="KW-1185">Reference proteome</keyword>
<keyword evidence="3 5" id="KW-1133">Transmembrane helix</keyword>
<comment type="similarity">
    <text evidence="5">Belongs to the BI1 family.</text>
</comment>
<dbReference type="InterPro" id="IPR006214">
    <property type="entry name" value="Bax_inhibitor_1-related"/>
</dbReference>
<gene>
    <name evidence="6" type="ORF">GNI_128680</name>
</gene>
<feature type="transmembrane region" description="Helical" evidence="5">
    <location>
        <begin position="173"/>
        <end position="194"/>
    </location>
</feature>
<dbReference type="eggNOG" id="KOG2322">
    <property type="taxonomic scope" value="Eukaryota"/>
</dbReference>
<protein>
    <submittedName>
        <fullName evidence="6">Inhibitor of apoptosis-promotor Bax1</fullName>
    </submittedName>
</protein>
<dbReference type="OrthoDB" id="7933078at2759"/>
<comment type="caution">
    <text evidence="6">The sequence shown here is derived from an EMBL/GenBank/DDBJ whole genome shotgun (WGS) entry which is preliminary data.</text>
</comment>
<feature type="transmembrane region" description="Helical" evidence="5">
    <location>
        <begin position="200"/>
        <end position="223"/>
    </location>
</feature>
<evidence type="ECO:0000313" key="6">
    <source>
        <dbReference type="EMBL" id="EZG48585.1"/>
    </source>
</evidence>
<dbReference type="EMBL" id="AFNH02000960">
    <property type="protein sequence ID" value="EZG48585.1"/>
    <property type="molecule type" value="Genomic_DNA"/>
</dbReference>
<evidence type="ECO:0000256" key="3">
    <source>
        <dbReference type="ARBA" id="ARBA00022989"/>
    </source>
</evidence>
<keyword evidence="2 5" id="KW-0812">Transmembrane</keyword>
<name>A0A023B1N9_GRENI</name>
<dbReference type="PANTHER" id="PTHR23291">
    <property type="entry name" value="BAX INHIBITOR-RELATED"/>
    <property type="match status" value="1"/>
</dbReference>
<proteinExistence type="inferred from homology"/>
<evidence type="ECO:0000256" key="5">
    <source>
        <dbReference type="RuleBase" id="RU004379"/>
    </source>
</evidence>
<reference evidence="6" key="1">
    <citation type="submission" date="2013-12" db="EMBL/GenBank/DDBJ databases">
        <authorList>
            <person name="Omoto C.K."/>
            <person name="Sibley D."/>
            <person name="Venepally P."/>
            <person name="Hadjithomas M."/>
            <person name="Karamycheva S."/>
            <person name="Brunk B."/>
            <person name="Roos D."/>
            <person name="Caler E."/>
            <person name="Lorenzi H."/>
        </authorList>
    </citation>
    <scope>NUCLEOTIDE SEQUENCE</scope>
</reference>
<evidence type="ECO:0000256" key="2">
    <source>
        <dbReference type="ARBA" id="ARBA00022692"/>
    </source>
</evidence>
<evidence type="ECO:0000313" key="7">
    <source>
        <dbReference type="Proteomes" id="UP000019763"/>
    </source>
</evidence>
<evidence type="ECO:0000256" key="1">
    <source>
        <dbReference type="ARBA" id="ARBA00004141"/>
    </source>
</evidence>
<dbReference type="Proteomes" id="UP000019763">
    <property type="component" value="Unassembled WGS sequence"/>
</dbReference>
<dbReference type="RefSeq" id="XP_011132089.1">
    <property type="nucleotide sequence ID" value="XM_011133787.1"/>
</dbReference>
<organism evidence="6 7">
    <name type="scientific">Gregarina niphandrodes</name>
    <name type="common">Septate eugregarine</name>
    <dbReference type="NCBI Taxonomy" id="110365"/>
    <lineage>
        <taxon>Eukaryota</taxon>
        <taxon>Sar</taxon>
        <taxon>Alveolata</taxon>
        <taxon>Apicomplexa</taxon>
        <taxon>Conoidasida</taxon>
        <taxon>Gregarinasina</taxon>
        <taxon>Eugregarinorida</taxon>
        <taxon>Gregarinidae</taxon>
        <taxon>Gregarina</taxon>
    </lineage>
</organism>
<accession>A0A023B1N9</accession>
<dbReference type="PANTHER" id="PTHR23291:SF47">
    <property type="entry name" value="TRANSMEMBRANE BAX INHIBITOR MOTIF CONTAINING 7"/>
    <property type="match status" value="1"/>
</dbReference>
<keyword evidence="4 5" id="KW-0472">Membrane</keyword>
<dbReference type="GO" id="GO:0016020">
    <property type="term" value="C:membrane"/>
    <property type="evidence" value="ECO:0007669"/>
    <property type="project" value="UniProtKB-SubCell"/>
</dbReference>
<feature type="transmembrane region" description="Helical" evidence="5">
    <location>
        <begin position="145"/>
        <end position="166"/>
    </location>
</feature>
<sequence>MYDEQYETVASKIDARIRRDLIRKVFTTVCYQLLATASIVAATVYLIPAVLVARNLNLMMTFAGGAWGVLWLLFTCCPSLSRNQPSGNILLGVVTLIQSLLLSGIVFAEVVGGWRGVPQVYGWPPSLSAYDIGSRLSGGSGHARVLMVLVGTIAAVIGATGAAHGMRHAPFRWYHALMVGSLCFTLLGLLKIIFLREHVAWIAIVEAGLAGILFCAYLVFDVWRLLKKGTPDVDNHVFLTMAIYMDIIYLFIELLRMLAEISAAAEDKERNRKNRSRGRRY</sequence>
<dbReference type="GeneID" id="22914510"/>
<comment type="subcellular location">
    <subcellularLocation>
        <location evidence="1">Membrane</location>
        <topology evidence="1">Multi-pass membrane protein</topology>
    </subcellularLocation>
</comment>
<feature type="transmembrane region" description="Helical" evidence="5">
    <location>
        <begin position="59"/>
        <end position="77"/>
    </location>
</feature>
<evidence type="ECO:0000256" key="4">
    <source>
        <dbReference type="ARBA" id="ARBA00023136"/>
    </source>
</evidence>
<dbReference type="Pfam" id="PF01027">
    <property type="entry name" value="Bax1-I"/>
    <property type="match status" value="1"/>
</dbReference>
<feature type="transmembrane region" description="Helical" evidence="5">
    <location>
        <begin position="89"/>
        <end position="108"/>
    </location>
</feature>
<dbReference type="VEuPathDB" id="CryptoDB:GNI_128680"/>
<dbReference type="AlphaFoldDB" id="A0A023B1N9"/>
<feature type="transmembrane region" description="Helical" evidence="5">
    <location>
        <begin position="25"/>
        <end position="47"/>
    </location>
</feature>